<comment type="caution">
    <text evidence="2">The sequence shown here is derived from an EMBL/GenBank/DDBJ whole genome shotgun (WGS) entry which is preliminary data.</text>
</comment>
<accession>A0AA88NKT6</accession>
<evidence type="ECO:0000259" key="1">
    <source>
        <dbReference type="PROSITE" id="PS50206"/>
    </source>
</evidence>
<evidence type="ECO:0000313" key="3">
    <source>
        <dbReference type="Proteomes" id="UP001187415"/>
    </source>
</evidence>
<name>A0AA88NKT6_CHASR</name>
<dbReference type="PROSITE" id="PS50206">
    <property type="entry name" value="RHODANESE_3"/>
    <property type="match status" value="1"/>
</dbReference>
<dbReference type="SMART" id="SM00450">
    <property type="entry name" value="RHOD"/>
    <property type="match status" value="1"/>
</dbReference>
<dbReference type="Pfam" id="PF00581">
    <property type="entry name" value="Rhodanese"/>
    <property type="match status" value="1"/>
</dbReference>
<feature type="domain" description="Rhodanese" evidence="1">
    <location>
        <begin position="89"/>
        <end position="187"/>
    </location>
</feature>
<gene>
    <name evidence="2" type="ORF">Q5P01_004116</name>
</gene>
<dbReference type="InterPro" id="IPR001763">
    <property type="entry name" value="Rhodanese-like_dom"/>
</dbReference>
<dbReference type="PANTHER" id="PTHR44086:SF4">
    <property type="entry name" value="THIOSULFATE SULFURTRANSFERASE_RHODANESE-LIKE DOMAIN-CONTAINING PROTEIN 1-RELATED"/>
    <property type="match status" value="1"/>
</dbReference>
<dbReference type="SUPFAM" id="SSF52821">
    <property type="entry name" value="Rhodanese/Cell cycle control phosphatase"/>
    <property type="match status" value="1"/>
</dbReference>
<evidence type="ECO:0000313" key="2">
    <source>
        <dbReference type="EMBL" id="KAK2859496.1"/>
    </source>
</evidence>
<dbReference type="PANTHER" id="PTHR44086">
    <property type="entry name" value="THIOSULFATE SULFURTRANSFERASE RDL2, MITOCHONDRIAL-RELATED"/>
    <property type="match status" value="1"/>
</dbReference>
<keyword evidence="3" id="KW-1185">Reference proteome</keyword>
<sequence>MNPKNRTNGPITLVCGLHCAPVLLLIIIIIMISSVLARTFCQVAVDVNRRSYPTLGSVFRAFTTSGPKCGDASDHASVVTYSQLKSMLSNQDIQLFDVRNPDEFQAGNIRPAVNIPLGNLEESLKLTPEQFQHQFAVRAPGKNDDNIVIYCRSGNRSAKALDIARHLGFSRPRHYKGGYIEWAEKEGK</sequence>
<dbReference type="AlphaFoldDB" id="A0AA88NKT6"/>
<dbReference type="Gene3D" id="3.40.250.10">
    <property type="entry name" value="Rhodanese-like domain"/>
    <property type="match status" value="1"/>
</dbReference>
<reference evidence="2" key="1">
    <citation type="submission" date="2023-07" db="EMBL/GenBank/DDBJ databases">
        <title>Chromosome-level Genome Assembly of Striped Snakehead (Channa striata).</title>
        <authorList>
            <person name="Liu H."/>
        </authorList>
    </citation>
    <scope>NUCLEOTIDE SEQUENCE</scope>
    <source>
        <strain evidence="2">Gz</strain>
        <tissue evidence="2">Muscle</tissue>
    </source>
</reference>
<proteinExistence type="predicted"/>
<organism evidence="2 3">
    <name type="scientific">Channa striata</name>
    <name type="common">Snakehead murrel</name>
    <name type="synonym">Ophicephalus striatus</name>
    <dbReference type="NCBI Taxonomy" id="64152"/>
    <lineage>
        <taxon>Eukaryota</taxon>
        <taxon>Metazoa</taxon>
        <taxon>Chordata</taxon>
        <taxon>Craniata</taxon>
        <taxon>Vertebrata</taxon>
        <taxon>Euteleostomi</taxon>
        <taxon>Actinopterygii</taxon>
        <taxon>Neopterygii</taxon>
        <taxon>Teleostei</taxon>
        <taxon>Neoteleostei</taxon>
        <taxon>Acanthomorphata</taxon>
        <taxon>Anabantaria</taxon>
        <taxon>Anabantiformes</taxon>
        <taxon>Channoidei</taxon>
        <taxon>Channidae</taxon>
        <taxon>Channa</taxon>
    </lineage>
</organism>
<dbReference type="EMBL" id="JAUPFM010000002">
    <property type="protein sequence ID" value="KAK2859496.1"/>
    <property type="molecule type" value="Genomic_DNA"/>
</dbReference>
<dbReference type="Proteomes" id="UP001187415">
    <property type="component" value="Unassembled WGS sequence"/>
</dbReference>
<dbReference type="InterPro" id="IPR036873">
    <property type="entry name" value="Rhodanese-like_dom_sf"/>
</dbReference>
<protein>
    <recommendedName>
        <fullName evidence="1">Rhodanese domain-containing protein</fullName>
    </recommendedName>
</protein>